<keyword evidence="11" id="KW-0998">Cell outer membrane</keyword>
<evidence type="ECO:0000313" key="13">
    <source>
        <dbReference type="EMBL" id="QBM27341.1"/>
    </source>
</evidence>
<protein>
    <recommendedName>
        <fullName evidence="4">Outer-membrane lipoprotein LolB</fullName>
    </recommendedName>
</protein>
<evidence type="ECO:0000256" key="2">
    <source>
        <dbReference type="ARBA" id="ARBA00009696"/>
    </source>
</evidence>
<dbReference type="GO" id="GO:0015031">
    <property type="term" value="P:protein transport"/>
    <property type="evidence" value="ECO:0007669"/>
    <property type="project" value="UniProtKB-KW"/>
</dbReference>
<evidence type="ECO:0000256" key="12">
    <source>
        <dbReference type="ARBA" id="ARBA00023288"/>
    </source>
</evidence>
<evidence type="ECO:0000256" key="8">
    <source>
        <dbReference type="ARBA" id="ARBA00023136"/>
    </source>
</evidence>
<evidence type="ECO:0000256" key="7">
    <source>
        <dbReference type="ARBA" id="ARBA00022927"/>
    </source>
</evidence>
<dbReference type="AlphaFoldDB" id="A0A4P6X0S9"/>
<keyword evidence="9" id="KW-0564">Palmitate</keyword>
<keyword evidence="5" id="KW-0813">Transport</keyword>
<organism evidence="13 14">
    <name type="scientific">Hydrogenophaga pseudoflava</name>
    <name type="common">Pseudomonas carboxydoflava</name>
    <dbReference type="NCBI Taxonomy" id="47421"/>
    <lineage>
        <taxon>Bacteria</taxon>
        <taxon>Pseudomonadati</taxon>
        <taxon>Pseudomonadota</taxon>
        <taxon>Betaproteobacteria</taxon>
        <taxon>Burkholderiales</taxon>
        <taxon>Comamonadaceae</taxon>
        <taxon>Hydrogenophaga</taxon>
    </lineage>
</organism>
<dbReference type="Gene3D" id="2.50.20.10">
    <property type="entry name" value="Lipoprotein localisation LolA/LolB/LppX"/>
    <property type="match status" value="1"/>
</dbReference>
<dbReference type="InterPro" id="IPR004565">
    <property type="entry name" value="OM_lipoprot_LolB"/>
</dbReference>
<dbReference type="Pfam" id="PF03550">
    <property type="entry name" value="LolB"/>
    <property type="match status" value="1"/>
</dbReference>
<dbReference type="InterPro" id="IPR029046">
    <property type="entry name" value="LolA/LolB/LppX"/>
</dbReference>
<proteinExistence type="inferred from homology"/>
<dbReference type="KEGG" id="hpse:HPF_06575"/>
<dbReference type="SUPFAM" id="SSF89392">
    <property type="entry name" value="Prokaryotic lipoproteins and lipoprotein localization factors"/>
    <property type="match status" value="1"/>
</dbReference>
<dbReference type="EMBL" id="CP037867">
    <property type="protein sequence ID" value="QBM27341.1"/>
    <property type="molecule type" value="Genomic_DNA"/>
</dbReference>
<dbReference type="PROSITE" id="PS51257">
    <property type="entry name" value="PROKAR_LIPOPROTEIN"/>
    <property type="match status" value="1"/>
</dbReference>
<comment type="similarity">
    <text evidence="2">Belongs to the LolB family.</text>
</comment>
<dbReference type="RefSeq" id="WP_079367053.1">
    <property type="nucleotide sequence ID" value="NZ_CP037867.1"/>
</dbReference>
<sequence>MTRADRGRLALLGVVAMTLAGCATSRPKASKDTSFWSGRLALTVHSEPPQSYSAGFELRGAPAAGELQLTSPLGTVLASVHWSPQGAELRQGVQLTRRPSLDELTADLGGTPLPVAALFGWLQGQTADASGWNADLSRHSEGRVVARRLQPLPTAELRLVFQP</sequence>
<evidence type="ECO:0000256" key="9">
    <source>
        <dbReference type="ARBA" id="ARBA00023139"/>
    </source>
</evidence>
<dbReference type="GO" id="GO:0009279">
    <property type="term" value="C:cell outer membrane"/>
    <property type="evidence" value="ECO:0007669"/>
    <property type="project" value="UniProtKB-SubCell"/>
</dbReference>
<keyword evidence="8" id="KW-0472">Membrane</keyword>
<keyword evidence="10" id="KW-0143">Chaperone</keyword>
<keyword evidence="14" id="KW-1185">Reference proteome</keyword>
<evidence type="ECO:0000313" key="14">
    <source>
        <dbReference type="Proteomes" id="UP000293912"/>
    </source>
</evidence>
<comment type="subcellular location">
    <subcellularLocation>
        <location evidence="1">Cell outer membrane</location>
        <topology evidence="1">Lipid-anchor</topology>
    </subcellularLocation>
</comment>
<keyword evidence="7" id="KW-0653">Protein transport</keyword>
<evidence type="ECO:0000256" key="3">
    <source>
        <dbReference type="ARBA" id="ARBA00011245"/>
    </source>
</evidence>
<evidence type="ECO:0000256" key="1">
    <source>
        <dbReference type="ARBA" id="ARBA00004459"/>
    </source>
</evidence>
<comment type="subunit">
    <text evidence="3">Monomer.</text>
</comment>
<keyword evidence="12 13" id="KW-0449">Lipoprotein</keyword>
<evidence type="ECO:0000256" key="5">
    <source>
        <dbReference type="ARBA" id="ARBA00022448"/>
    </source>
</evidence>
<evidence type="ECO:0000256" key="4">
    <source>
        <dbReference type="ARBA" id="ARBA00016202"/>
    </source>
</evidence>
<keyword evidence="6" id="KW-0732">Signal</keyword>
<evidence type="ECO:0000256" key="6">
    <source>
        <dbReference type="ARBA" id="ARBA00022729"/>
    </source>
</evidence>
<accession>A0A4P6X0S9</accession>
<reference evidence="13 14" key="1">
    <citation type="submission" date="2019-03" db="EMBL/GenBank/DDBJ databases">
        <authorList>
            <person name="Sebastian G."/>
            <person name="Baumann P."/>
            <person name="Ruckert C."/>
            <person name="Kalinowski J."/>
            <person name="Nebel B."/>
            <person name="Takors R."/>
            <person name="Blombach B."/>
        </authorList>
    </citation>
    <scope>NUCLEOTIDE SEQUENCE [LARGE SCALE GENOMIC DNA]</scope>
    <source>
        <strain evidence="13 14">DSM 1084</strain>
    </source>
</reference>
<dbReference type="Proteomes" id="UP000293912">
    <property type="component" value="Chromosome"/>
</dbReference>
<name>A0A4P6X0S9_HYDPS</name>
<evidence type="ECO:0000256" key="10">
    <source>
        <dbReference type="ARBA" id="ARBA00023186"/>
    </source>
</evidence>
<gene>
    <name evidence="13" type="ORF">HPF_06575</name>
</gene>
<evidence type="ECO:0000256" key="11">
    <source>
        <dbReference type="ARBA" id="ARBA00023237"/>
    </source>
</evidence>